<feature type="compositionally biased region" description="Polar residues" evidence="1">
    <location>
        <begin position="120"/>
        <end position="132"/>
    </location>
</feature>
<proteinExistence type="predicted"/>
<name>A0AAD6GHV0_9EURO</name>
<comment type="caution">
    <text evidence="2">The sequence shown here is derived from an EMBL/GenBank/DDBJ whole genome shotgun (WGS) entry which is preliminary data.</text>
</comment>
<dbReference type="Proteomes" id="UP001220324">
    <property type="component" value="Unassembled WGS sequence"/>
</dbReference>
<gene>
    <name evidence="2" type="ORF">N7494_003554</name>
</gene>
<evidence type="ECO:0000256" key="1">
    <source>
        <dbReference type="SAM" id="MobiDB-lite"/>
    </source>
</evidence>
<accession>A0AAD6GHV0</accession>
<dbReference type="EMBL" id="JAQIZZ010000003">
    <property type="protein sequence ID" value="KAJ5545969.1"/>
    <property type="molecule type" value="Genomic_DNA"/>
</dbReference>
<evidence type="ECO:0000313" key="3">
    <source>
        <dbReference type="Proteomes" id="UP001220324"/>
    </source>
</evidence>
<evidence type="ECO:0000313" key="2">
    <source>
        <dbReference type="EMBL" id="KAJ5545969.1"/>
    </source>
</evidence>
<dbReference type="AlphaFoldDB" id="A0AAD6GHV0"/>
<feature type="region of interest" description="Disordered" evidence="1">
    <location>
        <begin position="9"/>
        <end position="132"/>
    </location>
</feature>
<reference evidence="2 3" key="1">
    <citation type="journal article" date="2023" name="IMA Fungus">
        <title>Comparative genomic study of the Penicillium genus elucidates a diverse pangenome and 15 lateral gene transfer events.</title>
        <authorList>
            <person name="Petersen C."/>
            <person name="Sorensen T."/>
            <person name="Nielsen M.R."/>
            <person name="Sondergaard T.E."/>
            <person name="Sorensen J.L."/>
            <person name="Fitzpatrick D.A."/>
            <person name="Frisvad J.C."/>
            <person name="Nielsen K.L."/>
        </authorList>
    </citation>
    <scope>NUCLEOTIDE SEQUENCE [LARGE SCALE GENOMIC DNA]</scope>
    <source>
        <strain evidence="2 3">IBT 35679</strain>
    </source>
</reference>
<sequence length="132" mass="14616">MGILRAALIGTAAYHIGKKGSSSGEKKERKNESTPPPQPYYHPGYQPQYQYGQPPYGQNPHSAPQYSQGYGGSYQGYPPQQYSRGVEDPARNGGSRSMQTSPPSYQQNPAYESRNEKSPAHTQSQGNYSQER</sequence>
<feature type="compositionally biased region" description="Low complexity" evidence="1">
    <location>
        <begin position="41"/>
        <end position="68"/>
    </location>
</feature>
<organism evidence="2 3">
    <name type="scientific">Penicillium frequentans</name>
    <dbReference type="NCBI Taxonomy" id="3151616"/>
    <lineage>
        <taxon>Eukaryota</taxon>
        <taxon>Fungi</taxon>
        <taxon>Dikarya</taxon>
        <taxon>Ascomycota</taxon>
        <taxon>Pezizomycotina</taxon>
        <taxon>Eurotiomycetes</taxon>
        <taxon>Eurotiomycetidae</taxon>
        <taxon>Eurotiales</taxon>
        <taxon>Aspergillaceae</taxon>
        <taxon>Penicillium</taxon>
    </lineage>
</organism>
<keyword evidence="3" id="KW-1185">Reference proteome</keyword>
<feature type="compositionally biased region" description="Polar residues" evidence="1">
    <location>
        <begin position="94"/>
        <end position="110"/>
    </location>
</feature>
<protein>
    <submittedName>
        <fullName evidence="2">Uncharacterized protein</fullName>
    </submittedName>
</protein>